<keyword evidence="2" id="KW-1185">Reference proteome</keyword>
<dbReference type="EMBL" id="SJCY01000012">
    <property type="protein sequence ID" value="TDG35151.1"/>
    <property type="molecule type" value="Genomic_DNA"/>
</dbReference>
<accession>A0A4R5MI16</accession>
<evidence type="ECO:0000313" key="1">
    <source>
        <dbReference type="EMBL" id="TDG35151.1"/>
    </source>
</evidence>
<sequence length="150" mass="17332">MSFLNELFAELNNDDRELLQERLDIVEHKIKFMDKIPVACLNLDNTTNYHLSEEILLAGGMNEPDILNAVYIVYHQEGKTLIDLMREVPTLLNPDWQAVKNNRIILLSDSDGLERNAQRVINMVEDIAEMIHPGYFIFGGEGDKWIRFSL</sequence>
<gene>
    <name evidence="1" type="ORF">EZJ43_14705</name>
</gene>
<dbReference type="RefSeq" id="WP_133263477.1">
    <property type="nucleotide sequence ID" value="NZ_SJCY01000012.1"/>
</dbReference>
<protein>
    <submittedName>
        <fullName evidence="1">ABC transporter substrate-binding protein</fullName>
    </submittedName>
</protein>
<dbReference type="Proteomes" id="UP000295668">
    <property type="component" value="Unassembled WGS sequence"/>
</dbReference>
<dbReference type="AlphaFoldDB" id="A0A4R5MI16"/>
<dbReference type="OrthoDB" id="794310at2"/>
<reference evidence="1 2" key="1">
    <citation type="submission" date="2019-02" db="EMBL/GenBank/DDBJ databases">
        <title>Pedobacter sp. nov., a novel speices isolated from soil of pinguins habitat in Antarcitica.</title>
        <authorList>
            <person name="He R.-H."/>
        </authorList>
    </citation>
    <scope>NUCLEOTIDE SEQUENCE [LARGE SCALE GENOMIC DNA]</scope>
    <source>
        <strain evidence="1 2">E01020</strain>
    </source>
</reference>
<organism evidence="1 2">
    <name type="scientific">Pedobacter changchengzhani</name>
    <dbReference type="NCBI Taxonomy" id="2529274"/>
    <lineage>
        <taxon>Bacteria</taxon>
        <taxon>Pseudomonadati</taxon>
        <taxon>Bacteroidota</taxon>
        <taxon>Sphingobacteriia</taxon>
        <taxon>Sphingobacteriales</taxon>
        <taxon>Sphingobacteriaceae</taxon>
        <taxon>Pedobacter</taxon>
    </lineage>
</organism>
<comment type="caution">
    <text evidence="1">The sequence shown here is derived from an EMBL/GenBank/DDBJ whole genome shotgun (WGS) entry which is preliminary data.</text>
</comment>
<proteinExistence type="predicted"/>
<dbReference type="Gene3D" id="3.40.50.1980">
    <property type="entry name" value="Nitrogenase molybdenum iron protein domain"/>
    <property type="match status" value="1"/>
</dbReference>
<name>A0A4R5MI16_9SPHI</name>
<evidence type="ECO:0000313" key="2">
    <source>
        <dbReference type="Proteomes" id="UP000295668"/>
    </source>
</evidence>